<name>A0AAE6UJK5_EHRRU</name>
<dbReference type="Proteomes" id="UP000422822">
    <property type="component" value="Chromosome"/>
</dbReference>
<organism evidence="2 3">
    <name type="scientific">Ehrlichia ruminantium</name>
    <name type="common">heartwater rickettsia</name>
    <name type="synonym">Cowdria ruminantium</name>
    <dbReference type="NCBI Taxonomy" id="779"/>
    <lineage>
        <taxon>Bacteria</taxon>
        <taxon>Pseudomonadati</taxon>
        <taxon>Pseudomonadota</taxon>
        <taxon>Alphaproteobacteria</taxon>
        <taxon>Rickettsiales</taxon>
        <taxon>Anaplasmataceae</taxon>
        <taxon>Ehrlichia</taxon>
    </lineage>
</organism>
<dbReference type="RefSeq" id="WP_158406674.1">
    <property type="nucleotide sequence ID" value="NZ_CP033454.1"/>
</dbReference>
<accession>A0AAE6UJK5</accession>
<evidence type="ECO:0000313" key="2">
    <source>
        <dbReference type="EMBL" id="QGR03491.1"/>
    </source>
</evidence>
<sequence length="288" mass="33295">MPFFEDTTRTASVVGGLTCLIFVGNILMRYFCNGNNDTVIVVLCFLSIGIVIFFATYGSNKDPLTFTKLKVYGMLIASTLIMFCITNIILKKENADCSQLKKQKQCIRSLEIQIINLRIKLSVIKREAELHFSGFGYNNQICTDINRKYLLSENIKYSDYYTSYRIINFIMFGMALLIFLSQAFHSAMFETSDLKDLALYCVLVSFLLIMFIVDKLLSYRIVNELNTAQKEYKVYEKTLNGQFVKENKQYSELIKSILNYNTLNNTKVTEAQIEKLEQHKNKILEILK</sequence>
<feature type="transmembrane region" description="Helical" evidence="1">
    <location>
        <begin position="166"/>
        <end position="185"/>
    </location>
</feature>
<evidence type="ECO:0000256" key="1">
    <source>
        <dbReference type="SAM" id="Phobius"/>
    </source>
</evidence>
<keyword evidence="1" id="KW-0812">Transmembrane</keyword>
<feature type="transmembrane region" description="Helical" evidence="1">
    <location>
        <begin position="71"/>
        <end position="90"/>
    </location>
</feature>
<protein>
    <submittedName>
        <fullName evidence="2">Uncharacterized protein</fullName>
    </submittedName>
</protein>
<feature type="transmembrane region" description="Helical" evidence="1">
    <location>
        <begin position="39"/>
        <end position="59"/>
    </location>
</feature>
<feature type="transmembrane region" description="Helical" evidence="1">
    <location>
        <begin position="12"/>
        <end position="32"/>
    </location>
</feature>
<proteinExistence type="predicted"/>
<evidence type="ECO:0000313" key="3">
    <source>
        <dbReference type="Proteomes" id="UP000422822"/>
    </source>
</evidence>
<keyword evidence="1" id="KW-0472">Membrane</keyword>
<feature type="transmembrane region" description="Helical" evidence="1">
    <location>
        <begin position="197"/>
        <end position="217"/>
    </location>
</feature>
<dbReference type="AlphaFoldDB" id="A0AAE6UJK5"/>
<dbReference type="EMBL" id="CP033455">
    <property type="protein sequence ID" value="QGR03491.1"/>
    <property type="molecule type" value="Genomic_DNA"/>
</dbReference>
<keyword evidence="1" id="KW-1133">Transmembrane helix</keyword>
<reference evidence="2 3" key="1">
    <citation type="submission" date="2018-10" db="EMBL/GenBank/DDBJ databases">
        <title>Propagation and draft genome sequences of three atypical Erhlichia ruminantium isolates.</title>
        <authorList>
            <person name="Liebenberg J."/>
            <person name="Steyn H."/>
            <person name="Josemans A."/>
            <person name="Zweygarth E."/>
        </authorList>
    </citation>
    <scope>NUCLEOTIDE SEQUENCE [LARGE SCALE GENOMIC DNA]</scope>
    <source>
        <strain evidence="2 3">Omatjenne</strain>
    </source>
</reference>
<gene>
    <name evidence="2" type="ORF">EDL80_02835</name>
</gene>
<keyword evidence="3" id="KW-1185">Reference proteome</keyword>